<accession>A0A371I434</accession>
<feature type="non-terminal residue" evidence="2">
    <location>
        <position position="1"/>
    </location>
</feature>
<dbReference type="InterPro" id="IPR043128">
    <property type="entry name" value="Rev_trsase/Diguanyl_cyclase"/>
</dbReference>
<dbReference type="Proteomes" id="UP000257109">
    <property type="component" value="Unassembled WGS sequence"/>
</dbReference>
<feature type="region of interest" description="Disordered" evidence="1">
    <location>
        <begin position="140"/>
        <end position="171"/>
    </location>
</feature>
<dbReference type="CDD" id="cd00303">
    <property type="entry name" value="retropepsin_like"/>
    <property type="match status" value="1"/>
</dbReference>
<gene>
    <name evidence="2" type="ORF">CR513_05788</name>
</gene>
<reference evidence="2" key="1">
    <citation type="submission" date="2018-05" db="EMBL/GenBank/DDBJ databases">
        <title>Draft genome of Mucuna pruriens seed.</title>
        <authorList>
            <person name="Nnadi N.E."/>
            <person name="Vos R."/>
            <person name="Hasami M.H."/>
            <person name="Devisetty U.K."/>
            <person name="Aguiy J.C."/>
        </authorList>
    </citation>
    <scope>NUCLEOTIDE SEQUENCE [LARGE SCALE GENOMIC DNA]</scope>
    <source>
        <strain evidence="2">JCA_2017</strain>
    </source>
</reference>
<dbReference type="SUPFAM" id="SSF56672">
    <property type="entry name" value="DNA/RNA polymerases"/>
    <property type="match status" value="1"/>
</dbReference>
<protein>
    <recommendedName>
        <fullName evidence="4">Transposon Ty3-I Gag-Pol polyprotein</fullName>
    </recommendedName>
</protein>
<evidence type="ECO:0000313" key="2">
    <source>
        <dbReference type="EMBL" id="RDY09795.1"/>
    </source>
</evidence>
<dbReference type="OrthoDB" id="1747743at2759"/>
<dbReference type="AlphaFoldDB" id="A0A371I434"/>
<dbReference type="PANTHER" id="PTHR35046:SF26">
    <property type="entry name" value="RNA-DIRECTED DNA POLYMERASE"/>
    <property type="match status" value="1"/>
</dbReference>
<keyword evidence="3" id="KW-1185">Reference proteome</keyword>
<evidence type="ECO:0000256" key="1">
    <source>
        <dbReference type="SAM" id="MobiDB-lite"/>
    </source>
</evidence>
<dbReference type="Gene3D" id="3.10.10.10">
    <property type="entry name" value="HIV Type 1 Reverse Transcriptase, subunit A, domain 1"/>
    <property type="match status" value="1"/>
</dbReference>
<name>A0A371I434_MUCPR</name>
<proteinExistence type="predicted"/>
<evidence type="ECO:0008006" key="4">
    <source>
        <dbReference type="Google" id="ProtNLM"/>
    </source>
</evidence>
<dbReference type="InterPro" id="IPR043502">
    <property type="entry name" value="DNA/RNA_pol_sf"/>
</dbReference>
<organism evidence="2 3">
    <name type="scientific">Mucuna pruriens</name>
    <name type="common">Velvet bean</name>
    <name type="synonym">Dolichos pruriens</name>
    <dbReference type="NCBI Taxonomy" id="157652"/>
    <lineage>
        <taxon>Eukaryota</taxon>
        <taxon>Viridiplantae</taxon>
        <taxon>Streptophyta</taxon>
        <taxon>Embryophyta</taxon>
        <taxon>Tracheophyta</taxon>
        <taxon>Spermatophyta</taxon>
        <taxon>Magnoliopsida</taxon>
        <taxon>eudicotyledons</taxon>
        <taxon>Gunneridae</taxon>
        <taxon>Pentapetalae</taxon>
        <taxon>rosids</taxon>
        <taxon>fabids</taxon>
        <taxon>Fabales</taxon>
        <taxon>Fabaceae</taxon>
        <taxon>Papilionoideae</taxon>
        <taxon>50 kb inversion clade</taxon>
        <taxon>NPAAA clade</taxon>
        <taxon>indigoferoid/millettioid clade</taxon>
        <taxon>Phaseoleae</taxon>
        <taxon>Mucuna</taxon>
    </lineage>
</organism>
<feature type="compositionally biased region" description="Basic and acidic residues" evidence="1">
    <location>
        <begin position="152"/>
        <end position="163"/>
    </location>
</feature>
<dbReference type="EMBL" id="QJKJ01000969">
    <property type="protein sequence ID" value="RDY09795.1"/>
    <property type="molecule type" value="Genomic_DNA"/>
</dbReference>
<evidence type="ECO:0000313" key="3">
    <source>
        <dbReference type="Proteomes" id="UP000257109"/>
    </source>
</evidence>
<sequence length="361" mass="42237">MARWQVIAHIERHLPLVSERVIVTIPIVREICVNVASERLVRKLALPTIVHFRPYKLQWLSEGEEVQVRQQVEVSFSIGRYQDKVLCDVVPMEATLLLLNRPWQFDRKVTHDGVTNKFTFVHIKHKVVLKPLSPIEVQEDQNKMRKKRKKIREVEKRETETKKEKKSKKIKSVKNMGIKELTKSGKSNREEREVRKVTVAKREPLYAMPTNMLLYASSSSLISLPTCMKDFLKEFKNMFPEDIPPVLPPLRGIKHHIDLSLGAILPNKATYKMNPEEGKKIQKIVVKLLENRWVRESMSLCAMHVILVPKKDSTWRMCTYCKPINNIIVRYRHLIPHLEDFLDELHGSQMFSKIDLKSGYH</sequence>
<dbReference type="Gene3D" id="3.30.70.270">
    <property type="match status" value="1"/>
</dbReference>
<comment type="caution">
    <text evidence="2">The sequence shown here is derived from an EMBL/GenBank/DDBJ whole genome shotgun (WGS) entry which is preliminary data.</text>
</comment>
<dbReference type="PANTHER" id="PTHR35046">
    <property type="entry name" value="ZINC KNUCKLE (CCHC-TYPE) FAMILY PROTEIN"/>
    <property type="match status" value="1"/>
</dbReference>
<dbReference type="STRING" id="157652.A0A371I434"/>